<dbReference type="Pfam" id="PF15072">
    <property type="entry name" value="HROB"/>
    <property type="match status" value="1"/>
</dbReference>
<evidence type="ECO:0000259" key="1">
    <source>
        <dbReference type="PROSITE" id="PS50878"/>
    </source>
</evidence>
<dbReference type="SUPFAM" id="SSF56219">
    <property type="entry name" value="DNase I-like"/>
    <property type="match status" value="1"/>
</dbReference>
<protein>
    <submittedName>
        <fullName evidence="2">RNA-directed DNA polymerase, eukaryota, reverse transcriptase zinc-binding domain protein</fullName>
    </submittedName>
</protein>
<dbReference type="PANTHER" id="PTHR31635">
    <property type="entry name" value="REVERSE TRANSCRIPTASE DOMAIN-CONTAINING PROTEIN-RELATED"/>
    <property type="match status" value="1"/>
</dbReference>
<dbReference type="EMBL" id="BKCJ010003476">
    <property type="protein sequence ID" value="GEU55309.1"/>
    <property type="molecule type" value="Genomic_DNA"/>
</dbReference>
<name>A0A6L2L230_TANCI</name>
<dbReference type="InterPro" id="IPR058570">
    <property type="entry name" value="HROB_OB"/>
</dbReference>
<reference evidence="2" key="1">
    <citation type="journal article" date="2019" name="Sci. Rep.">
        <title>Draft genome of Tanacetum cinerariifolium, the natural source of mosquito coil.</title>
        <authorList>
            <person name="Yamashiro T."/>
            <person name="Shiraishi A."/>
            <person name="Satake H."/>
            <person name="Nakayama K."/>
        </authorList>
    </citation>
    <scope>NUCLEOTIDE SEQUENCE</scope>
</reference>
<dbReference type="Pfam" id="PF00078">
    <property type="entry name" value="RVT_1"/>
    <property type="match status" value="1"/>
</dbReference>
<keyword evidence="2" id="KW-0808">Transferase</keyword>
<dbReference type="InterPro" id="IPR036691">
    <property type="entry name" value="Endo/exonu/phosph_ase_sf"/>
</dbReference>
<feature type="domain" description="Reverse transcriptase" evidence="1">
    <location>
        <begin position="425"/>
        <end position="691"/>
    </location>
</feature>
<dbReference type="InterPro" id="IPR043502">
    <property type="entry name" value="DNA/RNA_pol_sf"/>
</dbReference>
<dbReference type="GO" id="GO:0000725">
    <property type="term" value="P:recombinational repair"/>
    <property type="evidence" value="ECO:0007669"/>
    <property type="project" value="InterPro"/>
</dbReference>
<proteinExistence type="predicted"/>
<comment type="caution">
    <text evidence="2">The sequence shown here is derived from an EMBL/GenBank/DDBJ whole genome shotgun (WGS) entry which is preliminary data.</text>
</comment>
<dbReference type="CDD" id="cd01650">
    <property type="entry name" value="RT_nLTR_like"/>
    <property type="match status" value="1"/>
</dbReference>
<dbReference type="GO" id="GO:0003964">
    <property type="term" value="F:RNA-directed DNA polymerase activity"/>
    <property type="evidence" value="ECO:0007669"/>
    <property type="project" value="UniProtKB-KW"/>
</dbReference>
<organism evidence="2">
    <name type="scientific">Tanacetum cinerariifolium</name>
    <name type="common">Dalmatian daisy</name>
    <name type="synonym">Chrysanthemum cinerariifolium</name>
    <dbReference type="NCBI Taxonomy" id="118510"/>
    <lineage>
        <taxon>Eukaryota</taxon>
        <taxon>Viridiplantae</taxon>
        <taxon>Streptophyta</taxon>
        <taxon>Embryophyta</taxon>
        <taxon>Tracheophyta</taxon>
        <taxon>Spermatophyta</taxon>
        <taxon>Magnoliopsida</taxon>
        <taxon>eudicotyledons</taxon>
        <taxon>Gunneridae</taxon>
        <taxon>Pentapetalae</taxon>
        <taxon>asterids</taxon>
        <taxon>campanulids</taxon>
        <taxon>Asterales</taxon>
        <taxon>Asteraceae</taxon>
        <taxon>Asteroideae</taxon>
        <taxon>Anthemideae</taxon>
        <taxon>Anthemidinae</taxon>
        <taxon>Tanacetum</taxon>
    </lineage>
</organism>
<accession>A0A6L2L230</accession>
<dbReference type="PANTHER" id="PTHR31635:SF196">
    <property type="entry name" value="REVERSE TRANSCRIPTASE DOMAIN-CONTAINING PROTEIN-RELATED"/>
    <property type="match status" value="1"/>
</dbReference>
<evidence type="ECO:0000313" key="2">
    <source>
        <dbReference type="EMBL" id="GEU55309.1"/>
    </source>
</evidence>
<dbReference type="AlphaFoldDB" id="A0A6L2L230"/>
<dbReference type="InterPro" id="IPR000477">
    <property type="entry name" value="RT_dom"/>
</dbReference>
<keyword evidence="2" id="KW-0548">Nucleotidyltransferase</keyword>
<dbReference type="Gene3D" id="3.60.10.10">
    <property type="entry name" value="Endonuclease/exonuclease/phosphatase"/>
    <property type="match status" value="1"/>
</dbReference>
<dbReference type="PROSITE" id="PS50878">
    <property type="entry name" value="RT_POL"/>
    <property type="match status" value="1"/>
</dbReference>
<dbReference type="SUPFAM" id="SSF56672">
    <property type="entry name" value="DNA/RNA polymerases"/>
    <property type="match status" value="1"/>
</dbReference>
<sequence>MREKGYASWDRAQRHMGRSGECFGTIQVSCRCTGELILRLWNFDKWSFNVALFDEKLLPDPALSCSCDEDGNMSEIPETIFEMDKPINDTQADEPTGMKENQSEDPFNIYPLLNKQKVSNGIKETSVQTLKFPIGFTPPVNEKNVHVDPSLSKESPIKDTSESVCSSHFVAPRSQGSILNLMEELIKVGQTMGYNMDRCLNNLTQIIESQGEAANGEVVIMGDFNEVRLKSNRFGLVFNVQGANAFNSFIANAGLEEVPLGGSSFTWCHKSATKMNKLDRFLISENLLISCPNITAITLDRYLSDHRPILLRESWFDYGPIPFRFYHHWIEIDGKAKFKEDLKSLDAEIDNGDGSAEKVLKRAKEMKTLISFMIDLECEATKEELKKVVWDCGTDKSPGLDGYTFGFFRRFWSTINDDVFEAVKYFFSSGDIPKGCNSSFIVPIPKIPDANLVKDFRPISLIGSIYKIIAKILANRLVGVLRDIINGVQSAFIVDRQILDGMFILNEMLQWCKLKKKHSLIFKVDFEKAFDSIRWDFLDDVLKNFGFGVKWCNWIQSFLSLSRGSILINGSPTKKFGFHKGLKQGDPLSPFLFILVMESLHLSFQRVVDAGMYKGVQLNSSLSLSHMFYADDAIFMGEWCENNINILTLVLDCFHQASGLKINMSKSKIMAWEEVIDKVSSRLSRWKMKALSIEGRLTLLKSILGSMPIFHMSIFKAPLSVLRKLESIRSHFFNGHDQASRKALWIKWDYVLTPKDKGRLGWIGDNTLHNLFPLIYALENKKHVTIRIKLADLSLADSFRRNPRGGDIKNFLKNEKLDQVVAIVKSCSPNVSGDLTVTMKDLPDIIQGKIHHKVIGEGGYGKDIIVGAALILTNVSVFSLKPSMHYLNITMRNVVKIFRKDTVSGSNNG</sequence>
<gene>
    <name evidence="2" type="ORF">Tci_027287</name>
</gene>
<keyword evidence="2" id="KW-0695">RNA-directed DNA polymerase</keyword>